<name>A0ACB6RVE9_9PLEO</name>
<keyword evidence="2" id="KW-1185">Reference proteome</keyword>
<sequence>MPPHTQIPSTQSYPWPHDSTLSPSATALLIIDMKHNFLSPTDYLATLSAAASTANSTSPTSRFTPLLPIPTSLLSTFRHAHSPILHTREGHPPLCTISTRELHRSKISGAQIGTQGPRDASC</sequence>
<dbReference type="EMBL" id="MU006724">
    <property type="protein sequence ID" value="KAF2625744.1"/>
    <property type="molecule type" value="Genomic_DNA"/>
</dbReference>
<comment type="caution">
    <text evidence="1">The sequence shown here is derived from an EMBL/GenBank/DDBJ whole genome shotgun (WGS) entry which is preliminary data.</text>
</comment>
<organism evidence="1 2">
    <name type="scientific">Macroventuria anomochaeta</name>
    <dbReference type="NCBI Taxonomy" id="301207"/>
    <lineage>
        <taxon>Eukaryota</taxon>
        <taxon>Fungi</taxon>
        <taxon>Dikarya</taxon>
        <taxon>Ascomycota</taxon>
        <taxon>Pezizomycotina</taxon>
        <taxon>Dothideomycetes</taxon>
        <taxon>Pleosporomycetidae</taxon>
        <taxon>Pleosporales</taxon>
        <taxon>Pleosporineae</taxon>
        <taxon>Didymellaceae</taxon>
        <taxon>Macroventuria</taxon>
    </lineage>
</organism>
<reference evidence="1" key="1">
    <citation type="journal article" date="2020" name="Stud. Mycol.">
        <title>101 Dothideomycetes genomes: a test case for predicting lifestyles and emergence of pathogens.</title>
        <authorList>
            <person name="Haridas S."/>
            <person name="Albert R."/>
            <person name="Binder M."/>
            <person name="Bloem J."/>
            <person name="Labutti K."/>
            <person name="Salamov A."/>
            <person name="Andreopoulos B."/>
            <person name="Baker S."/>
            <person name="Barry K."/>
            <person name="Bills G."/>
            <person name="Bluhm B."/>
            <person name="Cannon C."/>
            <person name="Castanera R."/>
            <person name="Culley D."/>
            <person name="Daum C."/>
            <person name="Ezra D."/>
            <person name="Gonzalez J."/>
            <person name="Henrissat B."/>
            <person name="Kuo A."/>
            <person name="Liang C."/>
            <person name="Lipzen A."/>
            <person name="Lutzoni F."/>
            <person name="Magnuson J."/>
            <person name="Mondo S."/>
            <person name="Nolan M."/>
            <person name="Ohm R."/>
            <person name="Pangilinan J."/>
            <person name="Park H.-J."/>
            <person name="Ramirez L."/>
            <person name="Alfaro M."/>
            <person name="Sun H."/>
            <person name="Tritt A."/>
            <person name="Yoshinaga Y."/>
            <person name="Zwiers L.-H."/>
            <person name="Turgeon B."/>
            <person name="Goodwin S."/>
            <person name="Spatafora J."/>
            <person name="Crous P."/>
            <person name="Grigoriev I."/>
        </authorList>
    </citation>
    <scope>NUCLEOTIDE SEQUENCE</scope>
    <source>
        <strain evidence="1">CBS 525.71</strain>
    </source>
</reference>
<proteinExistence type="predicted"/>
<gene>
    <name evidence="1" type="ORF">BU25DRAFT_460097</name>
</gene>
<protein>
    <submittedName>
        <fullName evidence="1">Uncharacterized protein</fullName>
    </submittedName>
</protein>
<dbReference type="Proteomes" id="UP000799754">
    <property type="component" value="Unassembled WGS sequence"/>
</dbReference>
<evidence type="ECO:0000313" key="2">
    <source>
        <dbReference type="Proteomes" id="UP000799754"/>
    </source>
</evidence>
<accession>A0ACB6RVE9</accession>
<evidence type="ECO:0000313" key="1">
    <source>
        <dbReference type="EMBL" id="KAF2625744.1"/>
    </source>
</evidence>